<evidence type="ECO:0000256" key="3">
    <source>
        <dbReference type="PROSITE-ProRule" id="PRU00169"/>
    </source>
</evidence>
<dbReference type="GO" id="GO:0000160">
    <property type="term" value="P:phosphorelay signal transduction system"/>
    <property type="evidence" value="ECO:0007669"/>
    <property type="project" value="InterPro"/>
</dbReference>
<dbReference type="AlphaFoldDB" id="I3IPM7"/>
<evidence type="ECO:0000313" key="8">
    <source>
        <dbReference type="EMBL" id="GAB63672.1"/>
    </source>
</evidence>
<dbReference type="PROSITE" id="PS50887">
    <property type="entry name" value="GGDEF"/>
    <property type="match status" value="1"/>
</dbReference>
<dbReference type="CDD" id="cd00156">
    <property type="entry name" value="REC"/>
    <property type="match status" value="1"/>
</dbReference>
<dbReference type="Gene3D" id="3.40.50.2300">
    <property type="match status" value="1"/>
</dbReference>
<dbReference type="PANTHER" id="PTHR44757:SF2">
    <property type="entry name" value="BIOFILM ARCHITECTURE MAINTENANCE PROTEIN MBAA"/>
    <property type="match status" value="1"/>
</dbReference>
<dbReference type="SMART" id="SM00267">
    <property type="entry name" value="GGDEF"/>
    <property type="match status" value="1"/>
</dbReference>
<dbReference type="PANTHER" id="PTHR44757">
    <property type="entry name" value="DIGUANYLATE CYCLASE DGCP"/>
    <property type="match status" value="1"/>
</dbReference>
<dbReference type="Pfam" id="PF00990">
    <property type="entry name" value="GGDEF"/>
    <property type="match status" value="1"/>
</dbReference>
<dbReference type="SMART" id="SM00065">
    <property type="entry name" value="GAF"/>
    <property type="match status" value="2"/>
</dbReference>
<dbReference type="PROSITE" id="PS50113">
    <property type="entry name" value="PAC"/>
    <property type="match status" value="1"/>
</dbReference>
<dbReference type="SUPFAM" id="SSF55785">
    <property type="entry name" value="PYP-like sensor domain (PAS domain)"/>
    <property type="match status" value="2"/>
</dbReference>
<feature type="domain" description="Response regulatory" evidence="4">
    <location>
        <begin position="2"/>
        <end position="118"/>
    </location>
</feature>
<dbReference type="eggNOG" id="COG5001">
    <property type="taxonomic scope" value="Bacteria"/>
</dbReference>
<dbReference type="eggNOG" id="COG2203">
    <property type="taxonomic scope" value="Bacteria"/>
</dbReference>
<dbReference type="PROSITE" id="PS50110">
    <property type="entry name" value="RESPONSE_REGULATORY"/>
    <property type="match status" value="1"/>
</dbReference>
<dbReference type="InterPro" id="IPR013656">
    <property type="entry name" value="PAS_4"/>
</dbReference>
<dbReference type="InterPro" id="IPR043128">
    <property type="entry name" value="Rev_trsase/Diguanyl_cyclase"/>
</dbReference>
<dbReference type="NCBIfam" id="TIGR00229">
    <property type="entry name" value="sensory_box"/>
    <property type="match status" value="2"/>
</dbReference>
<dbReference type="InterPro" id="IPR001789">
    <property type="entry name" value="Sig_transdc_resp-reg_receiver"/>
</dbReference>
<gene>
    <name evidence="8" type="ORF">KSU1_D0363</name>
</gene>
<evidence type="ECO:0000259" key="5">
    <source>
        <dbReference type="PROSITE" id="PS50112"/>
    </source>
</evidence>
<dbReference type="CDD" id="cd01949">
    <property type="entry name" value="GGDEF"/>
    <property type="match status" value="1"/>
</dbReference>
<dbReference type="Gene3D" id="3.30.450.40">
    <property type="match status" value="2"/>
</dbReference>
<dbReference type="PROSITE" id="PS50112">
    <property type="entry name" value="PAS"/>
    <property type="match status" value="2"/>
</dbReference>
<evidence type="ECO:0000313" key="9">
    <source>
        <dbReference type="Proteomes" id="UP000002985"/>
    </source>
</evidence>
<dbReference type="STRING" id="247490.KSU1_D0363"/>
<reference evidence="8 9" key="1">
    <citation type="journal article" date="2012" name="FEBS Lett.">
        <title>Anammox organism KSU-1 expresses a NirK-type copper-containing nitrite reductase instead of a NirS-type with cytochrome cd1.</title>
        <authorList>
            <person name="Hira D."/>
            <person name="Toh H."/>
            <person name="Migita C.T."/>
            <person name="Okubo H."/>
            <person name="Nishiyama T."/>
            <person name="Hattori M."/>
            <person name="Furukawa K."/>
            <person name="Fujii T."/>
        </authorList>
    </citation>
    <scope>NUCLEOTIDE SEQUENCE [LARGE SCALE GENOMIC DNA]</scope>
</reference>
<keyword evidence="9" id="KW-1185">Reference proteome</keyword>
<dbReference type="InterPro" id="IPR029016">
    <property type="entry name" value="GAF-like_dom_sf"/>
</dbReference>
<evidence type="ECO:0000259" key="4">
    <source>
        <dbReference type="PROSITE" id="PS50110"/>
    </source>
</evidence>
<dbReference type="InterPro" id="IPR000700">
    <property type="entry name" value="PAS-assoc_C"/>
</dbReference>
<dbReference type="InterPro" id="IPR029787">
    <property type="entry name" value="Nucleotide_cyclase"/>
</dbReference>
<dbReference type="InterPro" id="IPR000160">
    <property type="entry name" value="GGDEF_dom"/>
</dbReference>
<dbReference type="SUPFAM" id="SSF55781">
    <property type="entry name" value="GAF domain-like"/>
    <property type="match status" value="2"/>
</dbReference>
<feature type="domain" description="PAS" evidence="5">
    <location>
        <begin position="133"/>
        <end position="177"/>
    </location>
</feature>
<keyword evidence="2" id="KW-0418">Kinase</keyword>
<comment type="caution">
    <text evidence="8">The sequence shown here is derived from an EMBL/GenBank/DDBJ whole genome shotgun (WGS) entry which is preliminary data.</text>
</comment>
<dbReference type="Pfam" id="PF08448">
    <property type="entry name" value="PAS_4"/>
    <property type="match status" value="1"/>
</dbReference>
<organism evidence="8 9">
    <name type="scientific">Candidatus Jettenia caeni</name>
    <dbReference type="NCBI Taxonomy" id="247490"/>
    <lineage>
        <taxon>Bacteria</taxon>
        <taxon>Pseudomonadati</taxon>
        <taxon>Planctomycetota</taxon>
        <taxon>Candidatus Brocadiia</taxon>
        <taxon>Candidatus Brocadiales</taxon>
        <taxon>Candidatus Brocadiaceae</taxon>
        <taxon>Candidatus Jettenia</taxon>
    </lineage>
</organism>
<protein>
    <submittedName>
        <fullName evidence="8">Diguanylate cyclase/phosphodiesterase</fullName>
    </submittedName>
</protein>
<evidence type="ECO:0000259" key="6">
    <source>
        <dbReference type="PROSITE" id="PS50113"/>
    </source>
</evidence>
<name>I3IPM7_9BACT</name>
<proteinExistence type="predicted"/>
<dbReference type="SUPFAM" id="SSF52172">
    <property type="entry name" value="CheY-like"/>
    <property type="match status" value="1"/>
</dbReference>
<accession>I3IPM7</accession>
<dbReference type="EMBL" id="BAFH01000004">
    <property type="protein sequence ID" value="GAB63672.1"/>
    <property type="molecule type" value="Genomic_DNA"/>
</dbReference>
<feature type="domain" description="PAC" evidence="6">
    <location>
        <begin position="327"/>
        <end position="378"/>
    </location>
</feature>
<dbReference type="Gene3D" id="3.30.70.270">
    <property type="match status" value="1"/>
</dbReference>
<dbReference type="InterPro" id="IPR000014">
    <property type="entry name" value="PAS"/>
</dbReference>
<dbReference type="Proteomes" id="UP000002985">
    <property type="component" value="Unassembled WGS sequence"/>
</dbReference>
<dbReference type="InterPro" id="IPR052155">
    <property type="entry name" value="Biofilm_reg_signaling"/>
</dbReference>
<dbReference type="InterPro" id="IPR003018">
    <property type="entry name" value="GAF"/>
</dbReference>
<dbReference type="Pfam" id="PF13185">
    <property type="entry name" value="GAF_2"/>
    <property type="match status" value="1"/>
</dbReference>
<dbReference type="InterPro" id="IPR035965">
    <property type="entry name" value="PAS-like_dom_sf"/>
</dbReference>
<evidence type="ECO:0000256" key="1">
    <source>
        <dbReference type="ARBA" id="ARBA00022679"/>
    </source>
</evidence>
<dbReference type="SMART" id="SM00091">
    <property type="entry name" value="PAS"/>
    <property type="match status" value="2"/>
</dbReference>
<feature type="domain" description="PAS" evidence="5">
    <location>
        <begin position="257"/>
        <end position="327"/>
    </location>
</feature>
<dbReference type="Pfam" id="PF01590">
    <property type="entry name" value="GAF"/>
    <property type="match status" value="1"/>
</dbReference>
<sequence>MRFLILPGSSTDRELFTQILQKNFYDSCFINAIHQKDFNEATTQSNFDVAIMGYYSGWTDGPSILTTLKKQFPSLPVIIVANTTDEKIAIAEMKLGLTDFILREHINRLPEAIHESMKKAQLSRVYGEAQRENETYYQLLFENNPYPMWISDQETLSFLAVNNATIHHYGYSREEFLRMTMQDICITEHISTLLDHLARERISSELCSNGTGIGRHRRKDGASIDVEITRNQIFFNGKKAVLVLIHDITKWKRVEEELRKYEILFSKIRDLAYICDPKGIILFLNKIFEKFTNRKPEEFIGKSFEPLFDEENLNKAKAIRARTLNGENLQFELTFKDTGIVCEYKNFPLMDEKGVVIGTIGIARDVTERKEIEQRMSIQYAVTRILAESVTLHEATLKIIQTVCESQKWDLGIWWTVEKRTNMLRCTDIWHKPSIIAEEFVAINRRTVFSPSIGLPGRVYISGKPCWIADIVFDADFPRSHIAAKENLHAAFGFPILCGKEVLGVMEFFSQKIWQPDKNLILMMASIGEQIGQFTEKKQAEESLRRRIDFEKTIASISTRFVILSDLNNAIDIALADAGQLSGASRAYLFQLRDNGSIVDNTHEWCNHGVQPEIQNLQNIPVPMFPWWKENMYAGNTIHITDVSQMPPEAAAEKEILEKQGVKSLLALPVYAEKKLAGFIGFDNTIATGTWNEDDLNLLRITAEIIGNAIARKQSEAIINYMAYHDALTSLPNRILFQNRLEVAILHAKQNARAVAIMILDLDNFKIINDSLGHHTGDLLLKAVAERLMQCVRKSDTIARMGGDEFMIILNELMQIQDAALIAQKILRTLYQPFQFNGHKIYTSASIGISLYPQDASDTEGLIKHADIAMYLSKEYGKNKYRFYKSDLNTDM</sequence>
<dbReference type="NCBIfam" id="TIGR00254">
    <property type="entry name" value="GGDEF"/>
    <property type="match status" value="1"/>
</dbReference>
<feature type="domain" description="GGDEF" evidence="7">
    <location>
        <begin position="753"/>
        <end position="886"/>
    </location>
</feature>
<dbReference type="Gene3D" id="3.30.450.20">
    <property type="entry name" value="PAS domain"/>
    <property type="match status" value="2"/>
</dbReference>
<dbReference type="GO" id="GO:0016301">
    <property type="term" value="F:kinase activity"/>
    <property type="evidence" value="ECO:0007669"/>
    <property type="project" value="UniProtKB-KW"/>
</dbReference>
<dbReference type="Pfam" id="PF13426">
    <property type="entry name" value="PAS_9"/>
    <property type="match status" value="1"/>
</dbReference>
<evidence type="ECO:0000259" key="7">
    <source>
        <dbReference type="PROSITE" id="PS50887"/>
    </source>
</evidence>
<keyword evidence="1" id="KW-0808">Transferase</keyword>
<dbReference type="OrthoDB" id="9759607at2"/>
<dbReference type="CDD" id="cd00130">
    <property type="entry name" value="PAS"/>
    <property type="match status" value="2"/>
</dbReference>
<evidence type="ECO:0000256" key="2">
    <source>
        <dbReference type="ARBA" id="ARBA00022777"/>
    </source>
</evidence>
<comment type="caution">
    <text evidence="3">Lacks conserved residue(s) required for the propagation of feature annotation.</text>
</comment>
<dbReference type="SUPFAM" id="SSF55073">
    <property type="entry name" value="Nucleotide cyclase"/>
    <property type="match status" value="1"/>
</dbReference>
<dbReference type="FunFam" id="3.30.70.270:FF:000001">
    <property type="entry name" value="Diguanylate cyclase domain protein"/>
    <property type="match status" value="1"/>
</dbReference>
<dbReference type="InterPro" id="IPR011006">
    <property type="entry name" value="CheY-like_superfamily"/>
</dbReference>